<keyword evidence="2" id="KW-1133">Transmembrane helix</keyword>
<reference evidence="3 4" key="1">
    <citation type="submission" date="2020-08" db="EMBL/GenBank/DDBJ databases">
        <title>Sequencing the genomes of 1000 actinobacteria strains.</title>
        <authorList>
            <person name="Klenk H.-P."/>
        </authorList>
    </citation>
    <scope>NUCLEOTIDE SEQUENCE [LARGE SCALE GENOMIC DNA]</scope>
    <source>
        <strain evidence="3 4">DSM 44786</strain>
    </source>
</reference>
<feature type="transmembrane region" description="Helical" evidence="2">
    <location>
        <begin position="55"/>
        <end position="75"/>
    </location>
</feature>
<feature type="transmembrane region" description="Helical" evidence="2">
    <location>
        <begin position="250"/>
        <end position="272"/>
    </location>
</feature>
<feature type="region of interest" description="Disordered" evidence="1">
    <location>
        <begin position="729"/>
        <end position="752"/>
    </location>
</feature>
<protein>
    <submittedName>
        <fullName evidence="3">Uncharacterized protein</fullName>
    </submittedName>
</protein>
<keyword evidence="2" id="KW-0812">Transmembrane</keyword>
<feature type="compositionally biased region" description="Polar residues" evidence="1">
    <location>
        <begin position="729"/>
        <end position="742"/>
    </location>
</feature>
<name>A0A7W7WJS7_9ACTN</name>
<feature type="transmembrane region" description="Helical" evidence="2">
    <location>
        <begin position="305"/>
        <end position="326"/>
    </location>
</feature>
<sequence>MARRRLLAVCLALVVLGSPWVQELLRRDLSQNFALDLLWSQLQAANWWTSTGDMAWAWSQLTSTLVLLATLLLTVPRFVPLRQGVPALLVGCVGSGGLAGFLSALPILVMLWLSDRWSSLVIGGMFGDPVTAGMVFGQFVGLLLALALLSLATRPEGAPTAPRRPARKRDRSTVMAEYQRPNSTPLGSVPGDVTRYLSAAAYTDPAFARLVVEHLVADEFGAVATSPGLDLVPVARHSLAARALRRRRDLALAAVFGVLLLAAPLWLLPAWIGLRLLALAARDGRGDQAARGRSQATAPGVPGRLIGAATTLVGLWFALAVGLTALSPPGLWSWLLGSYLYAVPAVALTLLALVAAYLLTVRHALEVDARLRGQLRREVFRSDAPVSPAGPNWVPERLRTIAQAQRGNLTVYSGFNPFIGFAGSHKDWKLAVPLLPPVVLGHSAGPVSEFDVWDVLTEVRRRLRDTSARHSTDRPAGHDADLSDLILKDRVFANGAALVGDSDILAEDRLSPAVELTPEQVRRIALNPDGVVRHYLGAHLPLWGDDVVPSMFLHMSTNGKTLHIQAELRILAPVQADYHAIDQLPGTLTTGRLGVLRLAALEQTGRALFRAPRESLDHAAFGRRRRRRQLRELVAIEEDPTFDYGAQLSIREHASDGHYQNYFQRVDSDRAFATLTEHTLAAIREFLEAHGVDTADLRKQQQSILNHGVIQQGGISVVGNQAVGQYATATGTPGVPQQSGASAPTPAPAKTL</sequence>
<dbReference type="AlphaFoldDB" id="A0A7W7WJS7"/>
<proteinExistence type="predicted"/>
<evidence type="ECO:0000256" key="2">
    <source>
        <dbReference type="SAM" id="Phobius"/>
    </source>
</evidence>
<keyword evidence="4" id="KW-1185">Reference proteome</keyword>
<organism evidence="3 4">
    <name type="scientific">Kitasatospora gansuensis</name>
    <dbReference type="NCBI Taxonomy" id="258050"/>
    <lineage>
        <taxon>Bacteria</taxon>
        <taxon>Bacillati</taxon>
        <taxon>Actinomycetota</taxon>
        <taxon>Actinomycetes</taxon>
        <taxon>Kitasatosporales</taxon>
        <taxon>Streptomycetaceae</taxon>
        <taxon>Kitasatospora</taxon>
    </lineage>
</organism>
<dbReference type="EMBL" id="JACHJR010000001">
    <property type="protein sequence ID" value="MBB4950127.1"/>
    <property type="molecule type" value="Genomic_DNA"/>
</dbReference>
<evidence type="ECO:0000313" key="3">
    <source>
        <dbReference type="EMBL" id="MBB4950127.1"/>
    </source>
</evidence>
<feature type="transmembrane region" description="Helical" evidence="2">
    <location>
        <begin position="338"/>
        <end position="359"/>
    </location>
</feature>
<comment type="caution">
    <text evidence="3">The sequence shown here is derived from an EMBL/GenBank/DDBJ whole genome shotgun (WGS) entry which is preliminary data.</text>
</comment>
<feature type="transmembrane region" description="Helical" evidence="2">
    <location>
        <begin position="87"/>
        <end position="113"/>
    </location>
</feature>
<feature type="transmembrane region" description="Helical" evidence="2">
    <location>
        <begin position="133"/>
        <end position="153"/>
    </location>
</feature>
<evidence type="ECO:0000256" key="1">
    <source>
        <dbReference type="SAM" id="MobiDB-lite"/>
    </source>
</evidence>
<evidence type="ECO:0000313" key="4">
    <source>
        <dbReference type="Proteomes" id="UP000573327"/>
    </source>
</evidence>
<dbReference type="Proteomes" id="UP000573327">
    <property type="component" value="Unassembled WGS sequence"/>
</dbReference>
<dbReference type="RefSeq" id="WP_184921028.1">
    <property type="nucleotide sequence ID" value="NZ_JACHJR010000001.1"/>
</dbReference>
<accession>A0A7W7WJS7</accession>
<keyword evidence="2" id="KW-0472">Membrane</keyword>
<gene>
    <name evidence="3" type="ORF">F4556_005662</name>
</gene>